<dbReference type="RefSeq" id="WP_184073912.1">
    <property type="nucleotide sequence ID" value="NZ_JACHDS010000001.1"/>
</dbReference>
<dbReference type="Proteomes" id="UP000546642">
    <property type="component" value="Unassembled WGS sequence"/>
</dbReference>
<keyword evidence="2" id="KW-1185">Reference proteome</keyword>
<comment type="caution">
    <text evidence="1">The sequence shown here is derived from an EMBL/GenBank/DDBJ whole genome shotgun (WGS) entry which is preliminary data.</text>
</comment>
<evidence type="ECO:0000313" key="2">
    <source>
        <dbReference type="Proteomes" id="UP000546642"/>
    </source>
</evidence>
<accession>A0A7W9YFC0</accession>
<proteinExistence type="predicted"/>
<protein>
    <submittedName>
        <fullName evidence="1">Uncharacterized protein</fullName>
    </submittedName>
</protein>
<organism evidence="1 2">
    <name type="scientific">Nocardiopsis mwathae</name>
    <dbReference type="NCBI Taxonomy" id="1472723"/>
    <lineage>
        <taxon>Bacteria</taxon>
        <taxon>Bacillati</taxon>
        <taxon>Actinomycetota</taxon>
        <taxon>Actinomycetes</taxon>
        <taxon>Streptosporangiales</taxon>
        <taxon>Nocardiopsidaceae</taxon>
        <taxon>Nocardiopsis</taxon>
    </lineage>
</organism>
<dbReference type="EMBL" id="JACHDS010000001">
    <property type="protein sequence ID" value="MBB6170910.1"/>
    <property type="molecule type" value="Genomic_DNA"/>
</dbReference>
<gene>
    <name evidence="1" type="ORF">HNR23_000970</name>
</gene>
<dbReference type="AlphaFoldDB" id="A0A7W9YFC0"/>
<name>A0A7W9YFC0_9ACTN</name>
<reference evidence="1 2" key="1">
    <citation type="submission" date="2020-08" db="EMBL/GenBank/DDBJ databases">
        <title>Sequencing the genomes of 1000 actinobacteria strains.</title>
        <authorList>
            <person name="Klenk H.-P."/>
        </authorList>
    </citation>
    <scope>NUCLEOTIDE SEQUENCE [LARGE SCALE GENOMIC DNA]</scope>
    <source>
        <strain evidence="1 2">DSM 46659</strain>
    </source>
</reference>
<sequence>MIPRATGQDPHDAEADADDYCHARLHLCRPASAVAARPPPALLGTP</sequence>
<evidence type="ECO:0000313" key="1">
    <source>
        <dbReference type="EMBL" id="MBB6170910.1"/>
    </source>
</evidence>